<dbReference type="SUPFAM" id="SSF48371">
    <property type="entry name" value="ARM repeat"/>
    <property type="match status" value="1"/>
</dbReference>
<dbReference type="RefSeq" id="XP_024946925.1">
    <property type="nucleotide sequence ID" value="XM_025091157.1"/>
</dbReference>
<comment type="similarity">
    <text evidence="2">Belongs to the importin beta family.</text>
</comment>
<gene>
    <name evidence="8" type="primary">LOC107273814</name>
</gene>
<evidence type="ECO:0000256" key="3">
    <source>
        <dbReference type="ARBA" id="ARBA00011422"/>
    </source>
</evidence>
<dbReference type="InterPro" id="IPR016024">
    <property type="entry name" value="ARM-type_fold"/>
</dbReference>
<dbReference type="InterPro" id="IPR011989">
    <property type="entry name" value="ARM-like"/>
</dbReference>
<dbReference type="GO" id="GO:0005737">
    <property type="term" value="C:cytoplasm"/>
    <property type="evidence" value="ECO:0007669"/>
    <property type="project" value="TreeGrafter"/>
</dbReference>
<dbReference type="SMART" id="SM00913">
    <property type="entry name" value="IBN_N"/>
    <property type="match status" value="1"/>
</dbReference>
<dbReference type="Pfam" id="PF18773">
    <property type="entry name" value="Importin_rep"/>
    <property type="match status" value="1"/>
</dbReference>
<dbReference type="PANTHER" id="PTHR12363:SF33">
    <property type="entry name" value="IMPORTIN-13"/>
    <property type="match status" value="1"/>
</dbReference>
<dbReference type="PROSITE" id="PS50166">
    <property type="entry name" value="IMPORTIN_B_NT"/>
    <property type="match status" value="1"/>
</dbReference>
<dbReference type="GO" id="GO:0031267">
    <property type="term" value="F:small GTPase binding"/>
    <property type="evidence" value="ECO:0007669"/>
    <property type="project" value="InterPro"/>
</dbReference>
<dbReference type="Pfam" id="PF03810">
    <property type="entry name" value="IBN_N"/>
    <property type="match status" value="1"/>
</dbReference>
<comment type="subunit">
    <text evidence="3">Interacts with UBC9, RAN, RBM8A, eIF-1A and PAX6.</text>
</comment>
<dbReference type="GO" id="GO:0006606">
    <property type="term" value="P:protein import into nucleus"/>
    <property type="evidence" value="ECO:0007669"/>
    <property type="project" value="TreeGrafter"/>
</dbReference>
<keyword evidence="5" id="KW-0539">Nucleus</keyword>
<dbReference type="Proteomes" id="UP000694920">
    <property type="component" value="Unplaced"/>
</dbReference>
<evidence type="ECO:0000256" key="2">
    <source>
        <dbReference type="ARBA" id="ARBA00007991"/>
    </source>
</evidence>
<organism evidence="7 8">
    <name type="scientific">Cephus cinctus</name>
    <name type="common">Wheat stem sawfly</name>
    <dbReference type="NCBI Taxonomy" id="211228"/>
    <lineage>
        <taxon>Eukaryota</taxon>
        <taxon>Metazoa</taxon>
        <taxon>Ecdysozoa</taxon>
        <taxon>Arthropoda</taxon>
        <taxon>Hexapoda</taxon>
        <taxon>Insecta</taxon>
        <taxon>Pterygota</taxon>
        <taxon>Neoptera</taxon>
        <taxon>Endopterygota</taxon>
        <taxon>Hymenoptera</taxon>
        <taxon>Cephoidea</taxon>
        <taxon>Cephidae</taxon>
        <taxon>Cephus</taxon>
    </lineage>
</organism>
<evidence type="ECO:0000313" key="8">
    <source>
        <dbReference type="RefSeq" id="XP_024946925.1"/>
    </source>
</evidence>
<keyword evidence="4" id="KW-0813">Transport</keyword>
<name>A0AAJ7RUP6_CEPCN</name>
<keyword evidence="7" id="KW-1185">Reference proteome</keyword>
<proteinExistence type="inferred from homology"/>
<evidence type="ECO:0000256" key="1">
    <source>
        <dbReference type="ARBA" id="ARBA00004123"/>
    </source>
</evidence>
<dbReference type="InterPro" id="IPR040520">
    <property type="entry name" value="Importin_rep_3"/>
</dbReference>
<dbReference type="AlphaFoldDB" id="A0AAJ7RUP6"/>
<feature type="domain" description="Importin N-terminal" evidence="6">
    <location>
        <begin position="22"/>
        <end position="88"/>
    </location>
</feature>
<evidence type="ECO:0000256" key="4">
    <source>
        <dbReference type="ARBA" id="ARBA00022448"/>
    </source>
</evidence>
<dbReference type="Pfam" id="PF18806">
    <property type="entry name" value="Importin_rep_3"/>
    <property type="match status" value="1"/>
</dbReference>
<accession>A0AAJ7RUP6</accession>
<reference evidence="8" key="1">
    <citation type="submission" date="2025-08" db="UniProtKB">
        <authorList>
            <consortium name="RefSeq"/>
        </authorList>
    </citation>
    <scope>IDENTIFICATION</scope>
</reference>
<evidence type="ECO:0000313" key="7">
    <source>
        <dbReference type="Proteomes" id="UP000694920"/>
    </source>
</evidence>
<dbReference type="PANTHER" id="PTHR12363">
    <property type="entry name" value="TRANSPORTIN 3 AND IMPORTIN 13"/>
    <property type="match status" value="1"/>
</dbReference>
<sequence>MDYAATVEDAVKKFYSTGSHEAHSWLLQVQASREAWTFVWELLESSKSCEAQFFGATTLHSKISKQWNEIPTSEYSALRQRLLNCLKQPHTPKLVLSRLCQASPFQLAAFLANSHAVVDEDEDKNLVDELAEILPYDSPFTLDLLLRVLSTLPGEFQRRQGARRIKLRDGLMGSWSKITCLLQQVFSSCDQSFSADSSNTLYILALECAMAWLKMGQLPLETTGRIYPQLLTAASRFVPSREEPDEDSIRTWEVVQECVIAMVTHTELHKRPQLFWEWSRGLVFTAHETSGGYFAEILTALGDVHSRAFLLALTKDADEGQRWTSERFIELLLECSEQEGRYPIDEKTSCIPFGFWYALQDDLGTLDYPQDIQASHALKPIYARLAQALLRKASLPPSPSEAGDADDRELLRCYRQDAADTLAYCYNVLGSDLLVLLGQRLSQPHNELQKWTDVESTLHAFKALADNVSTEETQYVAALMNLILSHIPYSQYPDEVLAGACSALGAYAEWFGDHPEPWLAGALRLLALGLQHGSITALPASMALKDIAGECGPHMSPFVPSMLDIIEQALHTVSPGGGEGLRLMYAAGKLLNSLESTELQLCHLDATLGPCIMKLHELLQQPVSYARVAVVNQLKMTTMLFSTLEGSVGKVVLEGLLPLFTKIVSHPEWSRDDATLEAMHVCTQRSLSSLSHPEIDARPLLPILVTSYKTQPHPAALNLLRQLVLLFGKDTDNIVKPIFEELSGLTLNGVSACRSVGGNLSDLSDLLEAYMSLLAQICKKNSRMLLQIPDQISEMLRCGMACLLLPEAGTTKAAGSFLSHAIMQNPHLQTFIHPIGQELICVILRCVGGEVSSSNLEPHAQVLWALNKTCVEWTAQWLRLALADRSAPMVAEAQKEIFARNVLRERTNKLRIYELFKDFNLICRQHVIGL</sequence>
<dbReference type="GeneID" id="107273814"/>
<evidence type="ECO:0000259" key="6">
    <source>
        <dbReference type="PROSITE" id="PS50166"/>
    </source>
</evidence>
<dbReference type="GO" id="GO:0005634">
    <property type="term" value="C:nucleus"/>
    <property type="evidence" value="ECO:0007669"/>
    <property type="project" value="UniProtKB-SubCell"/>
</dbReference>
<dbReference type="InterPro" id="IPR001494">
    <property type="entry name" value="Importin-beta_N"/>
</dbReference>
<dbReference type="Gene3D" id="1.25.10.10">
    <property type="entry name" value="Leucine-rich Repeat Variant"/>
    <property type="match status" value="1"/>
</dbReference>
<comment type="subcellular location">
    <subcellularLocation>
        <location evidence="1">Nucleus</location>
    </subcellularLocation>
</comment>
<evidence type="ECO:0000256" key="5">
    <source>
        <dbReference type="ARBA" id="ARBA00023242"/>
    </source>
</evidence>
<dbReference type="CTD" id="12582"/>
<dbReference type="InterPro" id="IPR040709">
    <property type="entry name" value="Importin_rep_1"/>
</dbReference>
<protein>
    <submittedName>
        <fullName evidence="8">Importin-13 isoform X1</fullName>
    </submittedName>
</protein>
<dbReference type="InterPro" id="IPR051345">
    <property type="entry name" value="Importin_beta-like_NTR"/>
</dbReference>